<comment type="similarity">
    <text evidence="1">Belongs to the LysR transcriptional regulatory family.</text>
</comment>
<dbReference type="Pfam" id="PF03466">
    <property type="entry name" value="LysR_substrate"/>
    <property type="match status" value="1"/>
</dbReference>
<dbReference type="PROSITE" id="PS50931">
    <property type="entry name" value="HTH_LYSR"/>
    <property type="match status" value="1"/>
</dbReference>
<comment type="caution">
    <text evidence="6">The sequence shown here is derived from an EMBL/GenBank/DDBJ whole genome shotgun (WGS) entry which is preliminary data.</text>
</comment>
<proteinExistence type="inferred from homology"/>
<dbReference type="EMBL" id="SHKO01000001">
    <property type="protein sequence ID" value="RZU00469.1"/>
    <property type="molecule type" value="Genomic_DNA"/>
</dbReference>
<keyword evidence="7" id="KW-1185">Reference proteome</keyword>
<evidence type="ECO:0000313" key="6">
    <source>
        <dbReference type="EMBL" id="RZU00469.1"/>
    </source>
</evidence>
<keyword evidence="3" id="KW-0238">DNA-binding</keyword>
<evidence type="ECO:0000313" key="7">
    <source>
        <dbReference type="Proteomes" id="UP000293398"/>
    </source>
</evidence>
<evidence type="ECO:0000256" key="1">
    <source>
        <dbReference type="ARBA" id="ARBA00009437"/>
    </source>
</evidence>
<keyword evidence="4" id="KW-0804">Transcription</keyword>
<name>A0A4Q7VVX1_9BURK</name>
<evidence type="ECO:0000259" key="5">
    <source>
        <dbReference type="PROSITE" id="PS50931"/>
    </source>
</evidence>
<dbReference type="FunFam" id="3.40.190.290:FF:000001">
    <property type="entry name" value="Transcriptional regulator, LysR family"/>
    <property type="match status" value="1"/>
</dbReference>
<dbReference type="InterPro" id="IPR000847">
    <property type="entry name" value="LysR_HTH_N"/>
</dbReference>
<dbReference type="Gene3D" id="1.10.10.10">
    <property type="entry name" value="Winged helix-like DNA-binding domain superfamily/Winged helix DNA-binding domain"/>
    <property type="match status" value="1"/>
</dbReference>
<reference evidence="6 7" key="1">
    <citation type="submission" date="2019-02" db="EMBL/GenBank/DDBJ databases">
        <title>Genomic Encyclopedia of Type Strains, Phase IV (KMG-IV): sequencing the most valuable type-strain genomes for metagenomic binning, comparative biology and taxonomic classification.</title>
        <authorList>
            <person name="Goeker M."/>
        </authorList>
    </citation>
    <scope>NUCLEOTIDE SEQUENCE [LARGE SCALE GENOMIC DNA]</scope>
    <source>
        <strain evidence="6 7">DSM 23814</strain>
    </source>
</reference>
<dbReference type="AlphaFoldDB" id="A0A4Q7VVX1"/>
<dbReference type="InterPro" id="IPR036390">
    <property type="entry name" value="WH_DNA-bd_sf"/>
</dbReference>
<keyword evidence="2" id="KW-0805">Transcription regulation</keyword>
<dbReference type="RefSeq" id="WP_130303949.1">
    <property type="nucleotide sequence ID" value="NZ_SHKO01000001.1"/>
</dbReference>
<accession>A0A4Q7VVX1</accession>
<dbReference type="OrthoDB" id="8954631at2"/>
<evidence type="ECO:0000256" key="3">
    <source>
        <dbReference type="ARBA" id="ARBA00023125"/>
    </source>
</evidence>
<gene>
    <name evidence="6" type="ORF">EV681_2279</name>
</gene>
<dbReference type="CDD" id="cd08422">
    <property type="entry name" value="PBP2_CrgA_like"/>
    <property type="match status" value="1"/>
</dbReference>
<feature type="domain" description="HTH lysR-type" evidence="5">
    <location>
        <begin position="1"/>
        <end position="59"/>
    </location>
</feature>
<dbReference type="SUPFAM" id="SSF53850">
    <property type="entry name" value="Periplasmic binding protein-like II"/>
    <property type="match status" value="1"/>
</dbReference>
<dbReference type="InterPro" id="IPR058163">
    <property type="entry name" value="LysR-type_TF_proteobact-type"/>
</dbReference>
<dbReference type="InterPro" id="IPR036388">
    <property type="entry name" value="WH-like_DNA-bd_sf"/>
</dbReference>
<dbReference type="GO" id="GO:0003700">
    <property type="term" value="F:DNA-binding transcription factor activity"/>
    <property type="evidence" value="ECO:0007669"/>
    <property type="project" value="InterPro"/>
</dbReference>
<evidence type="ECO:0000256" key="4">
    <source>
        <dbReference type="ARBA" id="ARBA00023163"/>
    </source>
</evidence>
<evidence type="ECO:0000256" key="2">
    <source>
        <dbReference type="ARBA" id="ARBA00023015"/>
    </source>
</evidence>
<dbReference type="GO" id="GO:0003677">
    <property type="term" value="F:DNA binding"/>
    <property type="evidence" value="ECO:0007669"/>
    <property type="project" value="UniProtKB-KW"/>
</dbReference>
<dbReference type="InterPro" id="IPR005119">
    <property type="entry name" value="LysR_subst-bd"/>
</dbReference>
<dbReference type="Proteomes" id="UP000293398">
    <property type="component" value="Unassembled WGS sequence"/>
</dbReference>
<dbReference type="PANTHER" id="PTHR30537:SF5">
    <property type="entry name" value="HTH-TYPE TRANSCRIPTIONAL ACTIVATOR TTDR-RELATED"/>
    <property type="match status" value="1"/>
</dbReference>
<organism evidence="6 7">
    <name type="scientific">Advenella incenata</name>
    <dbReference type="NCBI Taxonomy" id="267800"/>
    <lineage>
        <taxon>Bacteria</taxon>
        <taxon>Pseudomonadati</taxon>
        <taxon>Pseudomonadota</taxon>
        <taxon>Betaproteobacteria</taxon>
        <taxon>Burkholderiales</taxon>
        <taxon>Alcaligenaceae</taxon>
    </lineage>
</organism>
<dbReference type="PANTHER" id="PTHR30537">
    <property type="entry name" value="HTH-TYPE TRANSCRIPTIONAL REGULATOR"/>
    <property type="match status" value="1"/>
</dbReference>
<dbReference type="FunFam" id="1.10.10.10:FF:000001">
    <property type="entry name" value="LysR family transcriptional regulator"/>
    <property type="match status" value="1"/>
</dbReference>
<sequence>MDRFTQLESFVAVATLGTLSAAAKQHGIAPAMMGRRIDALEERLGVKLLIRSTRKLTLTPEGHAFVEEAQRILKDLAETESQITQGKVKIAGPLRLTAPAGFGRQHVAPHIPDFCHRHPDIRVTLDLTDRIIDMFEEQYDCAIRIGDLPDSQLIALKLAENRRVVVASPAYLKRHGTPKTPADLVKHECLSFGPQGSQSKGWLFREKGSNRAFKPAGRLACSDGSVLHEWALHGFGLSWRSLWEVQADLNAGRLVTVLDDYATSPNGIYAVLPNRKHLPQRTRSFIDMLKQHYASEGYWDAIHTPPAAAIL</sequence>
<dbReference type="Pfam" id="PF00126">
    <property type="entry name" value="HTH_1"/>
    <property type="match status" value="1"/>
</dbReference>
<dbReference type="SUPFAM" id="SSF46785">
    <property type="entry name" value="Winged helix' DNA-binding domain"/>
    <property type="match status" value="1"/>
</dbReference>
<dbReference type="Gene3D" id="3.40.190.290">
    <property type="match status" value="1"/>
</dbReference>
<protein>
    <submittedName>
        <fullName evidence="6">LysR family transcriptional regulator</fullName>
    </submittedName>
</protein>